<organism evidence="4 5">
    <name type="scientific">candidate division TA06 bacterium SM23_40</name>
    <dbReference type="NCBI Taxonomy" id="1703774"/>
    <lineage>
        <taxon>Bacteria</taxon>
        <taxon>Bacteria division TA06</taxon>
    </lineage>
</organism>
<dbReference type="Gene3D" id="3.90.70.10">
    <property type="entry name" value="Cysteine proteinases"/>
    <property type="match status" value="1"/>
</dbReference>
<dbReference type="Gene3D" id="2.60.40.4070">
    <property type="match status" value="1"/>
</dbReference>
<gene>
    <name evidence="4" type="ORF">AMJ82_02220</name>
</gene>
<name>A0A0S8GCH1_UNCT6</name>
<evidence type="ECO:0000313" key="4">
    <source>
        <dbReference type="EMBL" id="KPK70819.1"/>
    </source>
</evidence>
<dbReference type="Pfam" id="PF13860">
    <property type="entry name" value="FlgD_ig"/>
    <property type="match status" value="1"/>
</dbReference>
<evidence type="ECO:0000256" key="1">
    <source>
        <dbReference type="SAM" id="MobiDB-lite"/>
    </source>
</evidence>
<proteinExistence type="predicted"/>
<evidence type="ECO:0000256" key="2">
    <source>
        <dbReference type="SAM" id="SignalP"/>
    </source>
</evidence>
<accession>A0A0S8GCH1</accession>
<keyword evidence="2" id="KW-0732">Signal</keyword>
<dbReference type="Proteomes" id="UP000051717">
    <property type="component" value="Unassembled WGS sequence"/>
</dbReference>
<dbReference type="AlphaFoldDB" id="A0A0S8GCH1"/>
<dbReference type="InterPro" id="IPR038765">
    <property type="entry name" value="Papain-like_cys_pep_sf"/>
</dbReference>
<dbReference type="InterPro" id="IPR025965">
    <property type="entry name" value="FlgD/Vpr_Ig-like"/>
</dbReference>
<evidence type="ECO:0000259" key="3">
    <source>
        <dbReference type="Pfam" id="PF13860"/>
    </source>
</evidence>
<feature type="signal peptide" evidence="2">
    <location>
        <begin position="1"/>
        <end position="23"/>
    </location>
</feature>
<dbReference type="EMBL" id="LJUI01000009">
    <property type="protein sequence ID" value="KPK70819.1"/>
    <property type="molecule type" value="Genomic_DNA"/>
</dbReference>
<dbReference type="SUPFAM" id="SSF54001">
    <property type="entry name" value="Cysteine proteinases"/>
    <property type="match status" value="1"/>
</dbReference>
<comment type="caution">
    <text evidence="4">The sequence shown here is derived from an EMBL/GenBank/DDBJ whole genome shotgun (WGS) entry which is preliminary data.</text>
</comment>
<feature type="region of interest" description="Disordered" evidence="1">
    <location>
        <begin position="220"/>
        <end position="247"/>
    </location>
</feature>
<sequence length="973" mass="104731">MRTRMAIGVSVLILLCCALGAQGAREPFRTEVMSLGELHDGALSTEEIAAVAQQYIEERAVKARRLLAANPRDIIQSELFNLYNGARAGKPRLFFTALSPKYWAVPLQRGDTIGGFIKFDPYSGKAVGTPNWGAGGEPLYSIDGRQWDEMESFASAWTGERFGGETRVVILEQEDGYLVYLASPSGDGVVRADVSSILAPTGLDPRLLATAPVERSLRSSLGLDQGPMGQEQVRQVPETPPSRRGSMQPDVFSLTVMPPIKDQGGYGSCTGHATSSCGDWWLCGSLCYMGTGDSELYDCLCEKDSDGACVCVDPVLSRQNAYDRLRYLGNADCRQGLCEPGCPGVGGSCLSSLVTSGVECGTCDRCEGSSPQYAGPIFVLDGLCTEECVHYGCDPGCAMSNGGSGQCTGDCPDVEGPCGDDFLLQGYATQSTDDIPGLRDAIYHHGILLASSTVCNGAQAGCDGWGSYGCLCDPCVSCGPSGGHAWDLVGYNAPDSLFYFQNSWGYWGGDGRGELGNSYVRRWCGTAAYLFWGFTPTEPKLYYDEHTIDDSSGNNDGRPDPGETVELWATVRNIGAQADSLQATLSCSNPSAVNITDATASRALPVLHNWSAAFDDPFAFEVAPGAECEDITFYLAMTAAGGYAETDSFVQRIGRPDVLLVDDDGGADNEEAFQEVFEGRVDFLWDEHEVETEGSPDEVLLSKFPIIVWLTGDATANTVTAADTVVLGSFLDGGGGLFLTGANIGEEINSWPFYSDRLHAGFVSGTTANYVLDGVPTSALCDTFLICEQSSKDVIEPLAEADTALIYLDMDGGVAAITYVDSVGPGATGHRLVYFGFDFGWIDDQSPIAMHKPELMDSILTWLMLVTEVTEEPPFDPERPHVFMLKQNHPNPFSPSTAISYALPSNGERVCLRVYNIAGQLVRELVDEPQEAGAYMVHWDGRNDRGSRVSSGVYFYRLEAGSRSLVRKMVMLK</sequence>
<feature type="chain" id="PRO_5006646825" description="FlgD/Vpr Ig-like domain-containing protein" evidence="2">
    <location>
        <begin position="24"/>
        <end position="973"/>
    </location>
</feature>
<reference evidence="4 5" key="1">
    <citation type="journal article" date="2015" name="Microbiome">
        <title>Genomic resolution of linkages in carbon, nitrogen, and sulfur cycling among widespread estuary sediment bacteria.</title>
        <authorList>
            <person name="Baker B.J."/>
            <person name="Lazar C.S."/>
            <person name="Teske A.P."/>
            <person name="Dick G.J."/>
        </authorList>
    </citation>
    <scope>NUCLEOTIDE SEQUENCE [LARGE SCALE GENOMIC DNA]</scope>
    <source>
        <strain evidence="4">SM23_40</strain>
    </source>
</reference>
<feature type="domain" description="FlgD/Vpr Ig-like" evidence="3">
    <location>
        <begin position="897"/>
        <end position="961"/>
    </location>
</feature>
<dbReference type="InterPro" id="IPR026444">
    <property type="entry name" value="Secre_tail"/>
</dbReference>
<dbReference type="NCBIfam" id="TIGR04183">
    <property type="entry name" value="Por_Secre_tail"/>
    <property type="match status" value="1"/>
</dbReference>
<protein>
    <recommendedName>
        <fullName evidence="3">FlgD/Vpr Ig-like domain-containing protein</fullName>
    </recommendedName>
</protein>
<evidence type="ECO:0000313" key="5">
    <source>
        <dbReference type="Proteomes" id="UP000051717"/>
    </source>
</evidence>